<organism evidence="1 2">
    <name type="scientific">Diploptera punctata</name>
    <name type="common">Pacific beetle cockroach</name>
    <dbReference type="NCBI Taxonomy" id="6984"/>
    <lineage>
        <taxon>Eukaryota</taxon>
        <taxon>Metazoa</taxon>
        <taxon>Ecdysozoa</taxon>
        <taxon>Arthropoda</taxon>
        <taxon>Hexapoda</taxon>
        <taxon>Insecta</taxon>
        <taxon>Pterygota</taxon>
        <taxon>Neoptera</taxon>
        <taxon>Polyneoptera</taxon>
        <taxon>Dictyoptera</taxon>
        <taxon>Blattodea</taxon>
        <taxon>Blaberoidea</taxon>
        <taxon>Blaberidae</taxon>
        <taxon>Diplopterinae</taxon>
        <taxon>Diploptera</taxon>
    </lineage>
</organism>
<evidence type="ECO:0000313" key="2">
    <source>
        <dbReference type="Proteomes" id="UP001233999"/>
    </source>
</evidence>
<dbReference type="AlphaFoldDB" id="A0AAD8E3V3"/>
<dbReference type="PANTHER" id="PTHR39959:SF2">
    <property type="entry name" value="RE44287P"/>
    <property type="match status" value="1"/>
</dbReference>
<dbReference type="EMBL" id="JASPKZ010009820">
    <property type="protein sequence ID" value="KAJ9575804.1"/>
    <property type="molecule type" value="Genomic_DNA"/>
</dbReference>
<evidence type="ECO:0000313" key="1">
    <source>
        <dbReference type="EMBL" id="KAJ9575804.1"/>
    </source>
</evidence>
<feature type="non-terminal residue" evidence="1">
    <location>
        <position position="193"/>
    </location>
</feature>
<reference evidence="1" key="1">
    <citation type="journal article" date="2023" name="IScience">
        <title>Live-bearing cockroach genome reveals convergent evolutionary mechanisms linked to viviparity in insects and beyond.</title>
        <authorList>
            <person name="Fouks B."/>
            <person name="Harrison M.C."/>
            <person name="Mikhailova A.A."/>
            <person name="Marchal E."/>
            <person name="English S."/>
            <person name="Carruthers M."/>
            <person name="Jennings E.C."/>
            <person name="Chiamaka E.L."/>
            <person name="Frigard R.A."/>
            <person name="Pippel M."/>
            <person name="Attardo G.M."/>
            <person name="Benoit J.B."/>
            <person name="Bornberg-Bauer E."/>
            <person name="Tobe S.S."/>
        </authorList>
    </citation>
    <scope>NUCLEOTIDE SEQUENCE</scope>
    <source>
        <strain evidence="1">Stay&amp;Tobe</strain>
    </source>
</reference>
<name>A0AAD8E3V3_DIPPU</name>
<reference evidence="1" key="2">
    <citation type="submission" date="2023-05" db="EMBL/GenBank/DDBJ databases">
        <authorList>
            <person name="Fouks B."/>
        </authorList>
    </citation>
    <scope>NUCLEOTIDE SEQUENCE</scope>
    <source>
        <strain evidence="1">Stay&amp;Tobe</strain>
        <tissue evidence="1">Testes</tissue>
    </source>
</reference>
<dbReference type="PANTHER" id="PTHR39959">
    <property type="entry name" value="RE44287P-RELATED"/>
    <property type="match status" value="1"/>
</dbReference>
<proteinExistence type="predicted"/>
<gene>
    <name evidence="1" type="ORF">L9F63_007345</name>
</gene>
<dbReference type="Proteomes" id="UP001233999">
    <property type="component" value="Unassembled WGS sequence"/>
</dbReference>
<accession>A0AAD8E3V3</accession>
<sequence>QSRATVSGGTNANFASKMALYVRPPGSPYFSQVISTNDTVRLGDEIQLRCDIEHGKGWQYSRIKDVTLQQNSGLNTGNSIVLVGHDGCRNPRMKAVCPWHPVQHSDRPLTSSFTWKVFGFQDNVRGNEEMVVTAQVLACVHPSDCSLDTSSCEGETPIARNRRHYNDMLANNETALCENDLTFKVKLQSDGSS</sequence>
<protein>
    <submittedName>
        <fullName evidence="1">Uncharacterized protein</fullName>
    </submittedName>
</protein>
<keyword evidence="2" id="KW-1185">Reference proteome</keyword>
<comment type="caution">
    <text evidence="1">The sequence shown here is derived from an EMBL/GenBank/DDBJ whole genome shotgun (WGS) entry which is preliminary data.</text>
</comment>